<keyword evidence="6" id="KW-1185">Reference proteome</keyword>
<feature type="signal peptide" evidence="3">
    <location>
        <begin position="1"/>
        <end position="22"/>
    </location>
</feature>
<dbReference type="InterPro" id="IPR033116">
    <property type="entry name" value="TRYPSIN_SER"/>
</dbReference>
<evidence type="ECO:0000313" key="5">
    <source>
        <dbReference type="EMBL" id="CAL1533931.1"/>
    </source>
</evidence>
<keyword evidence="3" id="KW-0732">Signal</keyword>
<dbReference type="InterPro" id="IPR001254">
    <property type="entry name" value="Trypsin_dom"/>
</dbReference>
<reference evidence="5 6" key="1">
    <citation type="submission" date="2024-04" db="EMBL/GenBank/DDBJ databases">
        <authorList>
            <consortium name="Genoscope - CEA"/>
            <person name="William W."/>
        </authorList>
    </citation>
    <scope>NUCLEOTIDE SEQUENCE [LARGE SCALE GENOMIC DNA]</scope>
</reference>
<dbReference type="AlphaFoldDB" id="A0AAV2HP35"/>
<dbReference type="FunFam" id="2.40.10.10:FF:000002">
    <property type="entry name" value="Transmembrane protease serine"/>
    <property type="match status" value="1"/>
</dbReference>
<dbReference type="CDD" id="cd00190">
    <property type="entry name" value="Tryp_SPc"/>
    <property type="match status" value="1"/>
</dbReference>
<evidence type="ECO:0000256" key="2">
    <source>
        <dbReference type="ARBA" id="ARBA00024195"/>
    </source>
</evidence>
<proteinExistence type="inferred from homology"/>
<organism evidence="5 6">
    <name type="scientific">Lymnaea stagnalis</name>
    <name type="common">Great pond snail</name>
    <name type="synonym">Helix stagnalis</name>
    <dbReference type="NCBI Taxonomy" id="6523"/>
    <lineage>
        <taxon>Eukaryota</taxon>
        <taxon>Metazoa</taxon>
        <taxon>Spiralia</taxon>
        <taxon>Lophotrochozoa</taxon>
        <taxon>Mollusca</taxon>
        <taxon>Gastropoda</taxon>
        <taxon>Heterobranchia</taxon>
        <taxon>Euthyneura</taxon>
        <taxon>Panpulmonata</taxon>
        <taxon>Hygrophila</taxon>
        <taxon>Lymnaeoidea</taxon>
        <taxon>Lymnaeidae</taxon>
        <taxon>Lymnaea</taxon>
    </lineage>
</organism>
<evidence type="ECO:0000256" key="3">
    <source>
        <dbReference type="SAM" id="SignalP"/>
    </source>
</evidence>
<dbReference type="PANTHER" id="PTHR24256">
    <property type="entry name" value="TRYPTASE-RELATED"/>
    <property type="match status" value="1"/>
</dbReference>
<feature type="domain" description="Peptidase S1" evidence="4">
    <location>
        <begin position="346"/>
        <end position="496"/>
    </location>
</feature>
<protein>
    <recommendedName>
        <fullName evidence="4">Peptidase S1 domain-containing protein</fullName>
    </recommendedName>
</protein>
<dbReference type="Gene3D" id="2.40.10.10">
    <property type="entry name" value="Trypsin-like serine proteases"/>
    <property type="match status" value="2"/>
</dbReference>
<name>A0AAV2HP35_LYMST</name>
<dbReference type="PROSITE" id="PS00135">
    <property type="entry name" value="TRYPSIN_SER"/>
    <property type="match status" value="1"/>
</dbReference>
<dbReference type="Pfam" id="PF00089">
    <property type="entry name" value="Trypsin"/>
    <property type="match status" value="1"/>
</dbReference>
<gene>
    <name evidence="5" type="ORF">GSLYS_00007891001</name>
</gene>
<evidence type="ECO:0000313" key="6">
    <source>
        <dbReference type="Proteomes" id="UP001497497"/>
    </source>
</evidence>
<dbReference type="SUPFAM" id="SSF50494">
    <property type="entry name" value="Trypsin-like serine proteases"/>
    <property type="match status" value="1"/>
</dbReference>
<dbReference type="GO" id="GO:0006508">
    <property type="term" value="P:proteolysis"/>
    <property type="evidence" value="ECO:0007669"/>
    <property type="project" value="InterPro"/>
</dbReference>
<dbReference type="Proteomes" id="UP001497497">
    <property type="component" value="Unassembled WGS sequence"/>
</dbReference>
<dbReference type="SMART" id="SM00020">
    <property type="entry name" value="Tryp_SPc"/>
    <property type="match status" value="1"/>
</dbReference>
<comment type="similarity">
    <text evidence="2">Belongs to the peptidase S1 family. CLIP subfamily.</text>
</comment>
<dbReference type="InterPro" id="IPR009003">
    <property type="entry name" value="Peptidase_S1_PA"/>
</dbReference>
<sequence length="497" mass="54159">MALNLLGMEVLIILIATQGDNSASPQVIQPSEFFPYANSVPMVYLSSYLRFIFSPPAAGSNDSTTPPPTDVAKLLAWLNPLLADPLPPSTPLCVIFQNIRVIWCNDANDSLATQQRTDLRDILSRYASVRDLELFANVTIGADETPLFDAYDIAQYFYAESPLSSSGGLAAKDKARLLVDLVLITNGTDACVGFLAAGELARLLFRNILPPRWDEAVKDEVVAAMVYLATSNLTSQDITAIVDNFVKDSFLQDVPPYELIRFIVTFLSNDARRPLCSALRHYGALRCNNVTMKDLGRLCVELDHYASTSEYYGVKVFSRLIAASLDCGNQTIPTTPSPTTPSPPPNDIAVLRLNTTIDLHRPCAKPICLDPTFQVQYGQKCQVAGWGITQVGDVFGSDILQTISISTYQGSDCLTLFPNAFLSDPTKQLCAGEVEGKIDSCTGDSGGPLLCFDQTKKRWVAAGVVSYGDVDCARPGSPGVYGNVGDYYDWIQQKLIQ</sequence>
<evidence type="ECO:0000259" key="4">
    <source>
        <dbReference type="PROSITE" id="PS50240"/>
    </source>
</evidence>
<dbReference type="InterPro" id="IPR043504">
    <property type="entry name" value="Peptidase_S1_PA_chymotrypsin"/>
</dbReference>
<accession>A0AAV2HP35</accession>
<dbReference type="GO" id="GO:0004252">
    <property type="term" value="F:serine-type endopeptidase activity"/>
    <property type="evidence" value="ECO:0007669"/>
    <property type="project" value="InterPro"/>
</dbReference>
<dbReference type="PROSITE" id="PS50240">
    <property type="entry name" value="TRYPSIN_DOM"/>
    <property type="match status" value="1"/>
</dbReference>
<dbReference type="InterPro" id="IPR051487">
    <property type="entry name" value="Ser/Thr_Proteases_Immune/Dev"/>
</dbReference>
<feature type="chain" id="PRO_5043472208" description="Peptidase S1 domain-containing protein" evidence="3">
    <location>
        <begin position="23"/>
        <end position="497"/>
    </location>
</feature>
<evidence type="ECO:0000256" key="1">
    <source>
        <dbReference type="ARBA" id="ARBA00023157"/>
    </source>
</evidence>
<dbReference type="EMBL" id="CAXITT010000156">
    <property type="protein sequence ID" value="CAL1533931.1"/>
    <property type="molecule type" value="Genomic_DNA"/>
</dbReference>
<keyword evidence="1" id="KW-1015">Disulfide bond</keyword>
<comment type="caution">
    <text evidence="5">The sequence shown here is derived from an EMBL/GenBank/DDBJ whole genome shotgun (WGS) entry which is preliminary data.</text>
</comment>